<evidence type="ECO:0000256" key="8">
    <source>
        <dbReference type="ARBA" id="ARBA00022723"/>
    </source>
</evidence>
<evidence type="ECO:0000313" key="19">
    <source>
        <dbReference type="Proteomes" id="UP000682928"/>
    </source>
</evidence>
<evidence type="ECO:0000256" key="5">
    <source>
        <dbReference type="ARBA" id="ARBA00022490"/>
    </source>
</evidence>
<dbReference type="SUPFAM" id="SSF47323">
    <property type="entry name" value="Anticodon-binding domain of a subclass of class I aminoacyl-tRNA synthetases"/>
    <property type="match status" value="1"/>
</dbReference>
<dbReference type="PANTHER" id="PTHR45765">
    <property type="entry name" value="METHIONINE--TRNA LIGASE"/>
    <property type="match status" value="1"/>
</dbReference>
<keyword evidence="6 16" id="KW-0820">tRNA-binding</keyword>
<feature type="domain" description="TRNA-binding" evidence="17">
    <location>
        <begin position="608"/>
        <end position="710"/>
    </location>
</feature>
<dbReference type="SUPFAM" id="SSF50249">
    <property type="entry name" value="Nucleic acid-binding proteins"/>
    <property type="match status" value="1"/>
</dbReference>
<gene>
    <name evidence="16 18" type="primary">metG</name>
    <name evidence="18" type="ORF">ENKO_14730</name>
</gene>
<evidence type="ECO:0000256" key="14">
    <source>
        <dbReference type="ARBA" id="ARBA00023146"/>
    </source>
</evidence>
<dbReference type="GO" id="GO:0006431">
    <property type="term" value="P:methionyl-tRNA aminoacylation"/>
    <property type="evidence" value="ECO:0007669"/>
    <property type="project" value="UniProtKB-UniRule"/>
</dbReference>
<feature type="binding site" evidence="16">
    <location>
        <position position="195"/>
    </location>
    <ligand>
        <name>Zn(2+)</name>
        <dbReference type="ChEBI" id="CHEBI:29105"/>
    </ligand>
</feature>
<evidence type="ECO:0000256" key="15">
    <source>
        <dbReference type="ARBA" id="ARBA00047364"/>
    </source>
</evidence>
<dbReference type="Pfam" id="PF09334">
    <property type="entry name" value="tRNA-synt_1g"/>
    <property type="match status" value="1"/>
</dbReference>
<dbReference type="EMBL" id="AP024590">
    <property type="protein sequence ID" value="BCU54879.1"/>
    <property type="molecule type" value="Genomic_DNA"/>
</dbReference>
<dbReference type="InterPro" id="IPR023458">
    <property type="entry name" value="Met-tRNA_ligase_1"/>
</dbReference>
<dbReference type="InterPro" id="IPR033911">
    <property type="entry name" value="MetRS_core"/>
</dbReference>
<comment type="function">
    <text evidence="1 16">Is required not only for elongation of protein synthesis but also for the initiation of all mRNA translation through initiator tRNA(fMet) aminoacylation.</text>
</comment>
<keyword evidence="8 16" id="KW-0479">Metal-binding</keyword>
<dbReference type="InterPro" id="IPR029038">
    <property type="entry name" value="MetRS_Zn"/>
</dbReference>
<dbReference type="InterPro" id="IPR002547">
    <property type="entry name" value="tRNA-bd_dom"/>
</dbReference>
<dbReference type="SUPFAM" id="SSF57770">
    <property type="entry name" value="Methionyl-tRNA synthetase (MetRS), Zn-domain"/>
    <property type="match status" value="1"/>
</dbReference>
<comment type="subunit">
    <text evidence="4 16">Homodimer.</text>
</comment>
<keyword evidence="5 16" id="KW-0963">Cytoplasm</keyword>
<evidence type="ECO:0000256" key="7">
    <source>
        <dbReference type="ARBA" id="ARBA00022598"/>
    </source>
</evidence>
<evidence type="ECO:0000256" key="6">
    <source>
        <dbReference type="ARBA" id="ARBA00022555"/>
    </source>
</evidence>
<dbReference type="CDD" id="cd07957">
    <property type="entry name" value="Anticodon_Ia_Met"/>
    <property type="match status" value="1"/>
</dbReference>
<dbReference type="AlphaFoldDB" id="A0AA86J789"/>
<evidence type="ECO:0000259" key="17">
    <source>
        <dbReference type="PROSITE" id="PS50886"/>
    </source>
</evidence>
<evidence type="ECO:0000256" key="3">
    <source>
        <dbReference type="ARBA" id="ARBA00008258"/>
    </source>
</evidence>
<evidence type="ECO:0000256" key="9">
    <source>
        <dbReference type="ARBA" id="ARBA00022741"/>
    </source>
</evidence>
<dbReference type="Proteomes" id="UP000682928">
    <property type="component" value="Chromosome"/>
</dbReference>
<dbReference type="GO" id="GO:0000049">
    <property type="term" value="F:tRNA binding"/>
    <property type="evidence" value="ECO:0007669"/>
    <property type="project" value="UniProtKB-UniRule"/>
</dbReference>
<sequence length="710" mass="79802">MQVYLKEAGLCLLNNGRFGNIKTPFFTEEVMFTMTQVAKKILVTCALPYANGSIHLGHMLEHIQADVWVRYQRMRGHEVNFICADDAHGTPIMLKAQQLGITPEQMITEMSQEHQTDFAGFNISYDNYHSTHSDENRELASVIYGRLKENGFIKNRTISQLYDPEKGMFLPDRFVKGTCPKCKSPDQYGDNCEVCGATYSPTELIEPKSVVSGATPVMRDSEHFFFDLPSFSEMLQAWTRSGALQEQVANKMQEWFESGLQQWDISRDAPYFGFEIPDAPGKYFYVWLDAPIGYMGSFKNLCDKRGDTDSFDAYWKEDSEAELYHFIGKDIVYFHSLFWPAMLEGSGFRKPTNLFVHGYVTVNGAKMSKSRGTFIKASTWLNHFDADSLRYYYTAKLSSRIDDIDLNLEDFVQRVNADIVNKVVNLASRNAGFIAKRFDGVLASELADPALYKTFTDAAQSIGDAWDSREFGKAVREIMALADVANRYVDEQAPWVVAKQEGRDADLQAICTMGLNLFRVLMTWLKPVLPELSARAEAFLNTTFEWDAINQPLLAHKVNTFKALYNRIEMKQVEALVEASKEDVKTASAPVSGPLADDPIQDTITFDDFAKIDLRVALIENAEFVEGSDKLLRLTLDLGGEKRNVFSGIRSAYPDPQLLIGRLTVMVANLAPRKMRFGISEGMVMAAGPGGSDIFLLSPDDGAKPGQQVK</sequence>
<dbReference type="GO" id="GO:0046872">
    <property type="term" value="F:metal ion binding"/>
    <property type="evidence" value="ECO:0007669"/>
    <property type="project" value="UniProtKB-KW"/>
</dbReference>
<evidence type="ECO:0000256" key="2">
    <source>
        <dbReference type="ARBA" id="ARBA00004496"/>
    </source>
</evidence>
<keyword evidence="9 16" id="KW-0547">Nucleotide-binding</keyword>
<name>A0AA86J789_9ENTR</name>
<feature type="binding site" evidence="16">
    <location>
        <position position="192"/>
    </location>
    <ligand>
        <name>Zn(2+)</name>
        <dbReference type="ChEBI" id="CHEBI:29105"/>
    </ligand>
</feature>
<dbReference type="InterPro" id="IPR014758">
    <property type="entry name" value="Met-tRNA_synth"/>
</dbReference>
<evidence type="ECO:0000256" key="1">
    <source>
        <dbReference type="ARBA" id="ARBA00003314"/>
    </source>
</evidence>
<keyword evidence="11 16" id="KW-0067">ATP-binding</keyword>
<dbReference type="FunFam" id="2.40.50.140:FF:000042">
    <property type="entry name" value="Methionine--tRNA ligase"/>
    <property type="match status" value="1"/>
</dbReference>
<dbReference type="PROSITE" id="PS00178">
    <property type="entry name" value="AA_TRNA_LIGASE_I"/>
    <property type="match status" value="1"/>
</dbReference>
<keyword evidence="10 16" id="KW-0862">Zinc</keyword>
<dbReference type="FunFam" id="2.20.28.20:FF:000001">
    <property type="entry name" value="Methionine--tRNA ligase"/>
    <property type="match status" value="1"/>
</dbReference>
<dbReference type="GO" id="GO:0005524">
    <property type="term" value="F:ATP binding"/>
    <property type="evidence" value="ECO:0007669"/>
    <property type="project" value="UniProtKB-UniRule"/>
</dbReference>
<evidence type="ECO:0000256" key="16">
    <source>
        <dbReference type="HAMAP-Rule" id="MF_00098"/>
    </source>
</evidence>
<protein>
    <recommendedName>
        <fullName evidence="16">Methionine--tRNA ligase</fullName>
        <ecNumber evidence="16">6.1.1.10</ecNumber>
    </recommendedName>
    <alternativeName>
        <fullName evidence="16">Methionyl-tRNA synthetase</fullName>
        <shortName evidence="16">MetRS</shortName>
    </alternativeName>
</protein>
<dbReference type="HAMAP" id="MF_00098">
    <property type="entry name" value="Met_tRNA_synth_type1"/>
    <property type="match status" value="1"/>
</dbReference>
<dbReference type="EC" id="6.1.1.10" evidence="16"/>
<keyword evidence="7 16" id="KW-0436">Ligase</keyword>
<dbReference type="GO" id="GO:0004825">
    <property type="term" value="F:methionine-tRNA ligase activity"/>
    <property type="evidence" value="ECO:0007669"/>
    <property type="project" value="UniProtKB-UniRule"/>
</dbReference>
<dbReference type="Pfam" id="PF19303">
    <property type="entry name" value="Anticodon_3"/>
    <property type="match status" value="1"/>
</dbReference>
<evidence type="ECO:0000256" key="13">
    <source>
        <dbReference type="ARBA" id="ARBA00022917"/>
    </source>
</evidence>
<dbReference type="InterPro" id="IPR014729">
    <property type="entry name" value="Rossmann-like_a/b/a_fold"/>
</dbReference>
<evidence type="ECO:0000256" key="11">
    <source>
        <dbReference type="ARBA" id="ARBA00022840"/>
    </source>
</evidence>
<keyword evidence="12 16" id="KW-0694">RNA-binding</keyword>
<dbReference type="InterPro" id="IPR041872">
    <property type="entry name" value="Anticodon_Met"/>
</dbReference>
<dbReference type="FunFam" id="1.10.730.10:FF:000005">
    <property type="entry name" value="Methionine--tRNA ligase"/>
    <property type="match status" value="1"/>
</dbReference>
<feature type="binding site" evidence="16">
    <location>
        <position position="369"/>
    </location>
    <ligand>
        <name>ATP</name>
        <dbReference type="ChEBI" id="CHEBI:30616"/>
    </ligand>
</feature>
<dbReference type="InterPro" id="IPR004495">
    <property type="entry name" value="Met-tRNA-synth_bsu_C"/>
</dbReference>
<dbReference type="InterPro" id="IPR009080">
    <property type="entry name" value="tRNAsynth_Ia_anticodon-bd"/>
</dbReference>
<dbReference type="PRINTS" id="PR01041">
    <property type="entry name" value="TRNASYNTHMET"/>
</dbReference>
<dbReference type="Gene3D" id="1.10.730.10">
    <property type="entry name" value="Isoleucyl-tRNA Synthetase, Domain 1"/>
    <property type="match status" value="1"/>
</dbReference>
<dbReference type="CDD" id="cd02800">
    <property type="entry name" value="tRNA_bind_EcMetRS_like"/>
    <property type="match status" value="1"/>
</dbReference>
<dbReference type="PROSITE" id="PS50886">
    <property type="entry name" value="TRBD"/>
    <property type="match status" value="1"/>
</dbReference>
<dbReference type="InterPro" id="IPR015413">
    <property type="entry name" value="Methionyl/Leucyl_tRNA_Synth"/>
</dbReference>
<evidence type="ECO:0000256" key="10">
    <source>
        <dbReference type="ARBA" id="ARBA00022833"/>
    </source>
</evidence>
<reference evidence="18" key="1">
    <citation type="submission" date="2021-04" db="EMBL/GenBank/DDBJ databases">
        <title>Difference and commonality of drug resistance evolution in various bacteria. and drug sensitivity profiles.</title>
        <authorList>
            <person name="Maeda T."/>
            <person name="Shibai A."/>
            <person name="Kawada K."/>
            <person name="Kotani H."/>
            <person name="Tarusawa Y."/>
            <person name="Tanabe K."/>
            <person name="Furusawa C."/>
        </authorList>
    </citation>
    <scope>NUCLEOTIDE SEQUENCE</scope>
    <source>
        <strain evidence="18">JCM 8580</strain>
    </source>
</reference>
<dbReference type="GO" id="GO:0005829">
    <property type="term" value="C:cytosol"/>
    <property type="evidence" value="ECO:0007669"/>
    <property type="project" value="TreeGrafter"/>
</dbReference>
<comment type="subcellular location">
    <subcellularLocation>
        <location evidence="2 16">Cytoplasm</location>
    </subcellularLocation>
</comment>
<keyword evidence="13 16" id="KW-0648">Protein biosynthesis</keyword>
<dbReference type="Gene3D" id="2.20.28.20">
    <property type="entry name" value="Methionyl-tRNA synthetase, Zn-domain"/>
    <property type="match status" value="1"/>
</dbReference>
<feature type="binding site" evidence="16">
    <location>
        <position position="179"/>
    </location>
    <ligand>
        <name>Zn(2+)</name>
        <dbReference type="ChEBI" id="CHEBI:29105"/>
    </ligand>
</feature>
<comment type="similarity">
    <text evidence="3 16">Belongs to the class-I aminoacyl-tRNA synthetase family. MetG type 1 subfamily.</text>
</comment>
<evidence type="ECO:0000313" key="18">
    <source>
        <dbReference type="EMBL" id="BCU54879.1"/>
    </source>
</evidence>
<feature type="short sequence motif" description="'KMSKS' region" evidence="16">
    <location>
        <begin position="366"/>
        <end position="370"/>
    </location>
</feature>
<feature type="binding site" evidence="16">
    <location>
        <position position="182"/>
    </location>
    <ligand>
        <name>Zn(2+)</name>
        <dbReference type="ChEBI" id="CHEBI:29105"/>
    </ligand>
</feature>
<dbReference type="SUPFAM" id="SSF52374">
    <property type="entry name" value="Nucleotidylyl transferase"/>
    <property type="match status" value="1"/>
</dbReference>
<dbReference type="Gene3D" id="2.40.50.140">
    <property type="entry name" value="Nucleic acid-binding proteins"/>
    <property type="match status" value="1"/>
</dbReference>
<keyword evidence="14 16" id="KW-0030">Aminoacyl-tRNA synthetase</keyword>
<evidence type="ECO:0000256" key="4">
    <source>
        <dbReference type="ARBA" id="ARBA00011738"/>
    </source>
</evidence>
<dbReference type="CDD" id="cd00814">
    <property type="entry name" value="MetRS_core"/>
    <property type="match status" value="1"/>
</dbReference>
<organism evidence="18 19">
    <name type="scientific">Enterobacter kobei</name>
    <dbReference type="NCBI Taxonomy" id="208224"/>
    <lineage>
        <taxon>Bacteria</taxon>
        <taxon>Pseudomonadati</taxon>
        <taxon>Pseudomonadota</taxon>
        <taxon>Gammaproteobacteria</taxon>
        <taxon>Enterobacterales</taxon>
        <taxon>Enterobacteriaceae</taxon>
        <taxon>Enterobacter</taxon>
        <taxon>Enterobacter cloacae complex</taxon>
    </lineage>
</organism>
<dbReference type="NCBIfam" id="TIGR00398">
    <property type="entry name" value="metG"/>
    <property type="match status" value="1"/>
</dbReference>
<dbReference type="InterPro" id="IPR001412">
    <property type="entry name" value="aa-tRNA-synth_I_CS"/>
</dbReference>
<feature type="short sequence motif" description="'HIGH' region" evidence="16">
    <location>
        <begin position="48"/>
        <end position="58"/>
    </location>
</feature>
<dbReference type="PANTHER" id="PTHR45765:SF1">
    <property type="entry name" value="METHIONINE--TRNA LIGASE, CYTOPLASMIC"/>
    <property type="match status" value="1"/>
</dbReference>
<comment type="cofactor">
    <cofactor evidence="16">
        <name>Zn(2+)</name>
        <dbReference type="ChEBI" id="CHEBI:29105"/>
    </cofactor>
    <text evidence="16">Binds 1 zinc ion per subunit.</text>
</comment>
<accession>A0AA86J789</accession>
<dbReference type="Pfam" id="PF01588">
    <property type="entry name" value="tRNA_bind"/>
    <property type="match status" value="1"/>
</dbReference>
<comment type="catalytic activity">
    <reaction evidence="15 16">
        <text>tRNA(Met) + L-methionine + ATP = L-methionyl-tRNA(Met) + AMP + diphosphate</text>
        <dbReference type="Rhea" id="RHEA:13481"/>
        <dbReference type="Rhea" id="RHEA-COMP:9667"/>
        <dbReference type="Rhea" id="RHEA-COMP:9698"/>
        <dbReference type="ChEBI" id="CHEBI:30616"/>
        <dbReference type="ChEBI" id="CHEBI:33019"/>
        <dbReference type="ChEBI" id="CHEBI:57844"/>
        <dbReference type="ChEBI" id="CHEBI:78442"/>
        <dbReference type="ChEBI" id="CHEBI:78530"/>
        <dbReference type="ChEBI" id="CHEBI:456215"/>
        <dbReference type="EC" id="6.1.1.10"/>
    </reaction>
</comment>
<dbReference type="NCBIfam" id="NF001100">
    <property type="entry name" value="PRK00133.1"/>
    <property type="match status" value="1"/>
</dbReference>
<dbReference type="NCBIfam" id="TIGR00399">
    <property type="entry name" value="metG_C_term"/>
    <property type="match status" value="1"/>
</dbReference>
<dbReference type="Gene3D" id="3.40.50.620">
    <property type="entry name" value="HUPs"/>
    <property type="match status" value="1"/>
</dbReference>
<dbReference type="InterPro" id="IPR012340">
    <property type="entry name" value="NA-bd_OB-fold"/>
</dbReference>
<evidence type="ECO:0000256" key="12">
    <source>
        <dbReference type="ARBA" id="ARBA00022884"/>
    </source>
</evidence>
<proteinExistence type="inferred from homology"/>